<dbReference type="Gene3D" id="1.20.120.530">
    <property type="entry name" value="GntR ligand-binding domain-like"/>
    <property type="match status" value="1"/>
</dbReference>
<dbReference type="Gene3D" id="1.10.10.10">
    <property type="entry name" value="Winged helix-like DNA-binding domain superfamily/Winged helix DNA-binding domain"/>
    <property type="match status" value="1"/>
</dbReference>
<dbReference type="RefSeq" id="WP_192727143.1">
    <property type="nucleotide sequence ID" value="NZ_BAAAVL010000003.1"/>
</dbReference>
<dbReference type="EMBL" id="JADBEC010000001">
    <property type="protein sequence ID" value="MBE1502831.1"/>
    <property type="molecule type" value="Genomic_DNA"/>
</dbReference>
<evidence type="ECO:0000256" key="2">
    <source>
        <dbReference type="ARBA" id="ARBA00023125"/>
    </source>
</evidence>
<dbReference type="SUPFAM" id="SSF46785">
    <property type="entry name" value="Winged helix' DNA-binding domain"/>
    <property type="match status" value="1"/>
</dbReference>
<proteinExistence type="predicted"/>
<dbReference type="CDD" id="cd07377">
    <property type="entry name" value="WHTH_GntR"/>
    <property type="match status" value="1"/>
</dbReference>
<keyword evidence="6" id="KW-1185">Reference proteome</keyword>
<name>A0ABR9II42_RHIVS</name>
<dbReference type="InterPro" id="IPR036388">
    <property type="entry name" value="WH-like_DNA-bd_sf"/>
</dbReference>
<evidence type="ECO:0000313" key="6">
    <source>
        <dbReference type="Proteomes" id="UP000620262"/>
    </source>
</evidence>
<feature type="domain" description="HTH gntR-type" evidence="4">
    <location>
        <begin position="16"/>
        <end position="84"/>
    </location>
</feature>
<dbReference type="Pfam" id="PF07729">
    <property type="entry name" value="FCD"/>
    <property type="match status" value="1"/>
</dbReference>
<dbReference type="Pfam" id="PF00392">
    <property type="entry name" value="GntR"/>
    <property type="match status" value="1"/>
</dbReference>
<dbReference type="InterPro" id="IPR008920">
    <property type="entry name" value="TF_FadR/GntR_C"/>
</dbReference>
<evidence type="ECO:0000256" key="1">
    <source>
        <dbReference type="ARBA" id="ARBA00023015"/>
    </source>
</evidence>
<keyword evidence="1" id="KW-0805">Transcription regulation</keyword>
<evidence type="ECO:0000256" key="3">
    <source>
        <dbReference type="ARBA" id="ARBA00023163"/>
    </source>
</evidence>
<evidence type="ECO:0000259" key="4">
    <source>
        <dbReference type="PROSITE" id="PS50949"/>
    </source>
</evidence>
<comment type="caution">
    <text evidence="5">The sequence shown here is derived from an EMBL/GenBank/DDBJ whole genome shotgun (WGS) entry which is preliminary data.</text>
</comment>
<dbReference type="PANTHER" id="PTHR43537">
    <property type="entry name" value="TRANSCRIPTIONAL REGULATOR, GNTR FAMILY"/>
    <property type="match status" value="1"/>
</dbReference>
<organism evidence="5 6">
    <name type="scientific">Rhizobium viscosum</name>
    <name type="common">Arthrobacter viscosus</name>
    <dbReference type="NCBI Taxonomy" id="1673"/>
    <lineage>
        <taxon>Bacteria</taxon>
        <taxon>Pseudomonadati</taxon>
        <taxon>Pseudomonadota</taxon>
        <taxon>Alphaproteobacteria</taxon>
        <taxon>Hyphomicrobiales</taxon>
        <taxon>Rhizobiaceae</taxon>
        <taxon>Rhizobium/Agrobacterium group</taxon>
        <taxon>Rhizobium</taxon>
    </lineage>
</organism>
<gene>
    <name evidence="5" type="ORF">H4W29_000012</name>
</gene>
<dbReference type="SMART" id="SM00895">
    <property type="entry name" value="FCD"/>
    <property type="match status" value="1"/>
</dbReference>
<dbReference type="PROSITE" id="PS50949">
    <property type="entry name" value="HTH_GNTR"/>
    <property type="match status" value="1"/>
</dbReference>
<dbReference type="GO" id="GO:0003677">
    <property type="term" value="F:DNA binding"/>
    <property type="evidence" value="ECO:0007669"/>
    <property type="project" value="UniProtKB-KW"/>
</dbReference>
<sequence length="257" mass="28123">MRNRPLETRKAGRRTRTSHAHVVDELGRGIVAGTYPVGTILPGDGELAQRFKVSRTVLRETMKTLAAKGMVVAKARVGTRVTEKNFWNMFDTEIISWHFANGVSEEFLLQLYDIRLAFEPFAAGLVAERAKPDEIEWLRGLALDMAASDHTADSLALADLRFHLAVSEASHNPFMRTLGGLIEAALVGMFRMSTPPSESGFANIAETHMRIVDAIAAGDAAAARRAMEVVIVEGRDHVHEAFSALSEPIVSLPISSF</sequence>
<protein>
    <submittedName>
        <fullName evidence="5">DNA-binding FadR family transcriptional regulator</fullName>
    </submittedName>
</protein>
<dbReference type="SUPFAM" id="SSF48008">
    <property type="entry name" value="GntR ligand-binding domain-like"/>
    <property type="match status" value="1"/>
</dbReference>
<reference evidence="5 6" key="1">
    <citation type="submission" date="2020-10" db="EMBL/GenBank/DDBJ databases">
        <title>Sequencing the genomes of 1000 actinobacteria strains.</title>
        <authorList>
            <person name="Klenk H.-P."/>
        </authorList>
    </citation>
    <scope>NUCLEOTIDE SEQUENCE [LARGE SCALE GENOMIC DNA]</scope>
    <source>
        <strain evidence="5 6">DSM 7307</strain>
    </source>
</reference>
<evidence type="ECO:0000313" key="5">
    <source>
        <dbReference type="EMBL" id="MBE1502831.1"/>
    </source>
</evidence>
<dbReference type="Proteomes" id="UP000620262">
    <property type="component" value="Unassembled WGS sequence"/>
</dbReference>
<dbReference type="InterPro" id="IPR011711">
    <property type="entry name" value="GntR_C"/>
</dbReference>
<dbReference type="InterPro" id="IPR036390">
    <property type="entry name" value="WH_DNA-bd_sf"/>
</dbReference>
<dbReference type="PRINTS" id="PR00035">
    <property type="entry name" value="HTHGNTR"/>
</dbReference>
<keyword evidence="3" id="KW-0804">Transcription</keyword>
<accession>A0ABR9II42</accession>
<keyword evidence="2 5" id="KW-0238">DNA-binding</keyword>
<dbReference type="SMART" id="SM00345">
    <property type="entry name" value="HTH_GNTR"/>
    <property type="match status" value="1"/>
</dbReference>
<dbReference type="InterPro" id="IPR000524">
    <property type="entry name" value="Tscrpt_reg_HTH_GntR"/>
</dbReference>
<dbReference type="PANTHER" id="PTHR43537:SF44">
    <property type="entry name" value="GNTR FAMILY REGULATORY PROTEIN"/>
    <property type="match status" value="1"/>
</dbReference>